<dbReference type="SUPFAM" id="SSF55874">
    <property type="entry name" value="ATPase domain of HSP90 chaperone/DNA topoisomerase II/histidine kinase"/>
    <property type="match status" value="1"/>
</dbReference>
<comment type="caution">
    <text evidence="17">The sequence shown here is derived from an EMBL/GenBank/DDBJ whole genome shotgun (WGS) entry which is preliminary data.</text>
</comment>
<sequence>MIGKIVRSVSRSIHQKLLLSYFVVILLPLLLIGSILFVSMLAITERQTLDNRALEMKLVSQQLQAYTDQLELYSRVIYTGELQQLLNAGPPGDPIAFTRWKSALFQQFEEWYGYMNIKAAIQNVTIVLPNGTEIAKESIYLPDTRLANELWYRNAVSRQGEVVIAGPFVRPFANPQTVASPHTFSLVRKINNTIGSSDLGGIVVDINVMDIARLMTSLNLRNMTILNANDSVVYTDRKEEIGQVWPHGAKLLSGKPGWIDLDGERMFVNTAELPATGWRFVSLDPLSSLSAYSVAFRNVTVGVGLVGMLIALVISTFIAGRITKPLRTLQQNMKQVQAGRFDIRLDVTRSDEVGQLTQSFNQMTDRVETLVNDVYKAEIIRKEAQLKALHSQINPHFLYNTLDSMNAIAVLENVPLLSRMSRMLADMFRYSISQGEQVVPLGEELNQVKRYVEIQQIRYDYKFSLFLSVPDKLLDYRIPKLTLQPIVENAVYHGLEMIPDEGIIAITAYETAEGVVIEVFDNGGGMPEEELNRIRQSMREPIDYADHLGLANVLERLQLHYGGEYGISLDSIHGRGTNVVYWLPKMASPERSS</sequence>
<dbReference type="PROSITE" id="PS50109">
    <property type="entry name" value="HIS_KIN"/>
    <property type="match status" value="1"/>
</dbReference>
<keyword evidence="12" id="KW-0902">Two-component regulatory system</keyword>
<dbReference type="Pfam" id="PF00672">
    <property type="entry name" value="HAMP"/>
    <property type="match status" value="1"/>
</dbReference>
<evidence type="ECO:0000256" key="5">
    <source>
        <dbReference type="ARBA" id="ARBA00022553"/>
    </source>
</evidence>
<feature type="domain" description="HAMP" evidence="16">
    <location>
        <begin position="320"/>
        <end position="372"/>
    </location>
</feature>
<dbReference type="InterPro" id="IPR003660">
    <property type="entry name" value="HAMP_dom"/>
</dbReference>
<dbReference type="GO" id="GO:0005886">
    <property type="term" value="C:plasma membrane"/>
    <property type="evidence" value="ECO:0007669"/>
    <property type="project" value="UniProtKB-SubCell"/>
</dbReference>
<evidence type="ECO:0000256" key="10">
    <source>
        <dbReference type="ARBA" id="ARBA00022840"/>
    </source>
</evidence>
<dbReference type="OrthoDB" id="9776552at2"/>
<comment type="catalytic activity">
    <reaction evidence="1">
        <text>ATP + protein L-histidine = ADP + protein N-phospho-L-histidine.</text>
        <dbReference type="EC" id="2.7.13.3"/>
    </reaction>
</comment>
<dbReference type="SMART" id="SM00387">
    <property type="entry name" value="HATPase_c"/>
    <property type="match status" value="1"/>
</dbReference>
<dbReference type="Pfam" id="PF02518">
    <property type="entry name" value="HATPase_c"/>
    <property type="match status" value="1"/>
</dbReference>
<dbReference type="Gene3D" id="6.10.340.10">
    <property type="match status" value="1"/>
</dbReference>
<proteinExistence type="predicted"/>
<dbReference type="CDD" id="cd06225">
    <property type="entry name" value="HAMP"/>
    <property type="match status" value="1"/>
</dbReference>
<dbReference type="GO" id="GO:0000155">
    <property type="term" value="F:phosphorelay sensor kinase activity"/>
    <property type="evidence" value="ECO:0007669"/>
    <property type="project" value="InterPro"/>
</dbReference>
<dbReference type="InterPro" id="IPR005467">
    <property type="entry name" value="His_kinase_dom"/>
</dbReference>
<keyword evidence="11 14" id="KW-1133">Transmembrane helix</keyword>
<keyword evidence="5" id="KW-0597">Phosphoprotein</keyword>
<evidence type="ECO:0000256" key="9">
    <source>
        <dbReference type="ARBA" id="ARBA00022777"/>
    </source>
</evidence>
<dbReference type="EC" id="2.7.13.3" evidence="3"/>
<name>A0A329MAC1_9BACL</name>
<keyword evidence="9" id="KW-0418">Kinase</keyword>
<evidence type="ECO:0000259" key="16">
    <source>
        <dbReference type="PROSITE" id="PS50885"/>
    </source>
</evidence>
<dbReference type="RefSeq" id="WP_113034592.1">
    <property type="nucleotide sequence ID" value="NZ_QMFB01000022.1"/>
</dbReference>
<organism evidence="17 18">
    <name type="scientific">Paenibacillus contaminans</name>
    <dbReference type="NCBI Taxonomy" id="450362"/>
    <lineage>
        <taxon>Bacteria</taxon>
        <taxon>Bacillati</taxon>
        <taxon>Bacillota</taxon>
        <taxon>Bacilli</taxon>
        <taxon>Bacillales</taxon>
        <taxon>Paenibacillaceae</taxon>
        <taxon>Paenibacillus</taxon>
    </lineage>
</organism>
<feature type="domain" description="Histidine kinase" evidence="15">
    <location>
        <begin position="419"/>
        <end position="587"/>
    </location>
</feature>
<dbReference type="Proteomes" id="UP000250369">
    <property type="component" value="Unassembled WGS sequence"/>
</dbReference>
<dbReference type="GO" id="GO:0005524">
    <property type="term" value="F:ATP binding"/>
    <property type="evidence" value="ECO:0007669"/>
    <property type="project" value="UniProtKB-KW"/>
</dbReference>
<dbReference type="SUPFAM" id="SSF158472">
    <property type="entry name" value="HAMP domain-like"/>
    <property type="match status" value="1"/>
</dbReference>
<evidence type="ECO:0000256" key="11">
    <source>
        <dbReference type="ARBA" id="ARBA00022989"/>
    </source>
</evidence>
<evidence type="ECO:0000256" key="4">
    <source>
        <dbReference type="ARBA" id="ARBA00022475"/>
    </source>
</evidence>
<dbReference type="SMART" id="SM00304">
    <property type="entry name" value="HAMP"/>
    <property type="match status" value="1"/>
</dbReference>
<dbReference type="PANTHER" id="PTHR34220:SF11">
    <property type="entry name" value="SENSOR PROTEIN KINASE HPTS"/>
    <property type="match status" value="1"/>
</dbReference>
<keyword evidence="18" id="KW-1185">Reference proteome</keyword>
<reference evidence="17 18" key="1">
    <citation type="journal article" date="2009" name="Int. J. Syst. Evol. Microbiol.">
        <title>Paenibacillus contaminans sp. nov., isolated from a contaminated laboratory plate.</title>
        <authorList>
            <person name="Chou J.H."/>
            <person name="Lee J.H."/>
            <person name="Lin M.C."/>
            <person name="Chang P.S."/>
            <person name="Arun A.B."/>
            <person name="Young C.C."/>
            <person name="Chen W.M."/>
        </authorList>
    </citation>
    <scope>NUCLEOTIDE SEQUENCE [LARGE SCALE GENOMIC DNA]</scope>
    <source>
        <strain evidence="17 18">CKOBP-6</strain>
    </source>
</reference>
<comment type="subcellular location">
    <subcellularLocation>
        <location evidence="2">Cell membrane</location>
        <topology evidence="2">Multi-pass membrane protein</topology>
    </subcellularLocation>
</comment>
<keyword evidence="4" id="KW-1003">Cell membrane</keyword>
<dbReference type="AlphaFoldDB" id="A0A329MAC1"/>
<keyword evidence="7 14" id="KW-0812">Transmembrane</keyword>
<evidence type="ECO:0000256" key="8">
    <source>
        <dbReference type="ARBA" id="ARBA00022741"/>
    </source>
</evidence>
<gene>
    <name evidence="17" type="ORF">DQG23_29275</name>
</gene>
<evidence type="ECO:0000259" key="15">
    <source>
        <dbReference type="PROSITE" id="PS50109"/>
    </source>
</evidence>
<dbReference type="Gene3D" id="3.30.565.10">
    <property type="entry name" value="Histidine kinase-like ATPase, C-terminal domain"/>
    <property type="match status" value="1"/>
</dbReference>
<evidence type="ECO:0000313" key="18">
    <source>
        <dbReference type="Proteomes" id="UP000250369"/>
    </source>
</evidence>
<keyword evidence="13 14" id="KW-0472">Membrane</keyword>
<evidence type="ECO:0000256" key="6">
    <source>
        <dbReference type="ARBA" id="ARBA00022679"/>
    </source>
</evidence>
<feature type="transmembrane region" description="Helical" evidence="14">
    <location>
        <begin position="299"/>
        <end position="320"/>
    </location>
</feature>
<evidence type="ECO:0000256" key="13">
    <source>
        <dbReference type="ARBA" id="ARBA00023136"/>
    </source>
</evidence>
<dbReference type="PANTHER" id="PTHR34220">
    <property type="entry name" value="SENSOR HISTIDINE KINASE YPDA"/>
    <property type="match status" value="1"/>
</dbReference>
<dbReference type="InterPro" id="IPR003594">
    <property type="entry name" value="HATPase_dom"/>
</dbReference>
<evidence type="ECO:0000256" key="12">
    <source>
        <dbReference type="ARBA" id="ARBA00023012"/>
    </source>
</evidence>
<feature type="transmembrane region" description="Helical" evidence="14">
    <location>
        <begin position="21"/>
        <end position="43"/>
    </location>
</feature>
<dbReference type="InterPro" id="IPR036890">
    <property type="entry name" value="HATPase_C_sf"/>
</dbReference>
<dbReference type="InterPro" id="IPR010559">
    <property type="entry name" value="Sig_transdc_His_kin_internal"/>
</dbReference>
<evidence type="ECO:0000256" key="14">
    <source>
        <dbReference type="SAM" id="Phobius"/>
    </source>
</evidence>
<dbReference type="EMBL" id="QMFB01000022">
    <property type="protein sequence ID" value="RAV16086.1"/>
    <property type="molecule type" value="Genomic_DNA"/>
</dbReference>
<evidence type="ECO:0000256" key="1">
    <source>
        <dbReference type="ARBA" id="ARBA00000085"/>
    </source>
</evidence>
<dbReference type="PROSITE" id="PS50885">
    <property type="entry name" value="HAMP"/>
    <property type="match status" value="1"/>
</dbReference>
<keyword evidence="6" id="KW-0808">Transferase</keyword>
<evidence type="ECO:0000256" key="2">
    <source>
        <dbReference type="ARBA" id="ARBA00004651"/>
    </source>
</evidence>
<evidence type="ECO:0000256" key="3">
    <source>
        <dbReference type="ARBA" id="ARBA00012438"/>
    </source>
</evidence>
<evidence type="ECO:0000256" key="7">
    <source>
        <dbReference type="ARBA" id="ARBA00022692"/>
    </source>
</evidence>
<accession>A0A329MAC1</accession>
<keyword evidence="8" id="KW-0547">Nucleotide-binding</keyword>
<dbReference type="Pfam" id="PF06580">
    <property type="entry name" value="His_kinase"/>
    <property type="match status" value="1"/>
</dbReference>
<evidence type="ECO:0000313" key="17">
    <source>
        <dbReference type="EMBL" id="RAV16086.1"/>
    </source>
</evidence>
<keyword evidence="10" id="KW-0067">ATP-binding</keyword>
<dbReference type="InterPro" id="IPR050640">
    <property type="entry name" value="Bact_2-comp_sensor_kinase"/>
</dbReference>
<protein>
    <recommendedName>
        <fullName evidence="3">histidine kinase</fullName>
        <ecNumber evidence="3">2.7.13.3</ecNumber>
    </recommendedName>
</protein>